<protein>
    <submittedName>
        <fullName evidence="3">Hypothetical_protein</fullName>
    </submittedName>
</protein>
<dbReference type="EMBL" id="CATOUU010000311">
    <property type="protein sequence ID" value="CAI9924408.1"/>
    <property type="molecule type" value="Genomic_DNA"/>
</dbReference>
<evidence type="ECO:0000313" key="1">
    <source>
        <dbReference type="EMBL" id="CAI9924408.1"/>
    </source>
</evidence>
<evidence type="ECO:0000313" key="2">
    <source>
        <dbReference type="EMBL" id="CAI9924409.1"/>
    </source>
</evidence>
<organism evidence="1">
    <name type="scientific">Hexamita inflata</name>
    <dbReference type="NCBI Taxonomy" id="28002"/>
    <lineage>
        <taxon>Eukaryota</taxon>
        <taxon>Metamonada</taxon>
        <taxon>Diplomonadida</taxon>
        <taxon>Hexamitidae</taxon>
        <taxon>Hexamitinae</taxon>
        <taxon>Hexamita</taxon>
    </lineage>
</organism>
<gene>
    <name evidence="1" type="ORF">HINF_LOCUS12053</name>
    <name evidence="2" type="ORF">HINF_LOCUS12054</name>
    <name evidence="3" type="ORF">HINF_LOCUS63361</name>
    <name evidence="4" type="ORF">HINF_LOCUS63362</name>
</gene>
<evidence type="ECO:0000313" key="4">
    <source>
        <dbReference type="EMBL" id="CAL6086844.1"/>
    </source>
</evidence>
<reference evidence="1" key="1">
    <citation type="submission" date="2023-06" db="EMBL/GenBank/DDBJ databases">
        <authorList>
            <person name="Kurt Z."/>
        </authorList>
    </citation>
    <scope>NUCLEOTIDE SEQUENCE</scope>
</reference>
<proteinExistence type="predicted"/>
<evidence type="ECO:0000313" key="5">
    <source>
        <dbReference type="Proteomes" id="UP001642409"/>
    </source>
</evidence>
<evidence type="ECO:0000313" key="3">
    <source>
        <dbReference type="EMBL" id="CAL6086842.1"/>
    </source>
</evidence>
<reference evidence="3 5" key="2">
    <citation type="submission" date="2024-07" db="EMBL/GenBank/DDBJ databases">
        <authorList>
            <person name="Akdeniz Z."/>
        </authorList>
    </citation>
    <scope>NUCLEOTIDE SEQUENCE [LARGE SCALE GENOMIC DNA]</scope>
</reference>
<keyword evidence="5" id="KW-1185">Reference proteome</keyword>
<dbReference type="EMBL" id="CATOUU010000311">
    <property type="protein sequence ID" value="CAI9924409.1"/>
    <property type="molecule type" value="Genomic_DNA"/>
</dbReference>
<accession>A0AA86NSD2</accession>
<comment type="caution">
    <text evidence="1">The sequence shown here is derived from an EMBL/GenBank/DDBJ whole genome shotgun (WGS) entry which is preliminary data.</text>
</comment>
<dbReference type="Proteomes" id="UP001642409">
    <property type="component" value="Unassembled WGS sequence"/>
</dbReference>
<name>A0AA86NSD2_9EUKA</name>
<sequence>MSFWQTLILKYFKVSKSFITFAPKMGTLLTGTISWRNRGSRRDEQSVASVCNPRAIMSAHVSSDRLEQLVVLNVQAFGAIQKCVRHVNQAQPLSKLNVFEKQLQEVQRTHSVSRRQFFVRNKRPSLLAVREEALNAPIFWKHASRFLAQPFLEL</sequence>
<dbReference type="AlphaFoldDB" id="A0AA86NSD2"/>
<dbReference type="EMBL" id="CAXDID020000396">
    <property type="protein sequence ID" value="CAL6086842.1"/>
    <property type="molecule type" value="Genomic_DNA"/>
</dbReference>
<dbReference type="EMBL" id="CAXDID020000396">
    <property type="protein sequence ID" value="CAL6086844.1"/>
    <property type="molecule type" value="Genomic_DNA"/>
</dbReference>